<organism evidence="1 2">
    <name type="scientific">Tumebacillus permanentifrigoris</name>
    <dbReference type="NCBI Taxonomy" id="378543"/>
    <lineage>
        <taxon>Bacteria</taxon>
        <taxon>Bacillati</taxon>
        <taxon>Bacillota</taxon>
        <taxon>Bacilli</taxon>
        <taxon>Bacillales</taxon>
        <taxon>Alicyclobacillaceae</taxon>
        <taxon>Tumebacillus</taxon>
    </lineage>
</organism>
<dbReference type="EMBL" id="QGGL01000005">
    <property type="protein sequence ID" value="PWK14449.1"/>
    <property type="molecule type" value="Genomic_DNA"/>
</dbReference>
<name>A0A316DAW5_9BACL</name>
<sequence length="128" mass="14536">MGSSMGKPIKVVTVRWGNEDDDGVFKIKGVLVSEKVVITIFDGDLEIHFVAPTEDPTEYELIQCFGPLFRVGDHESELPVIFEDLHKLSFVEFARKYPHSEMLDYLNERNLRIPGLNVGKRESGTILQ</sequence>
<keyword evidence="2" id="KW-1185">Reference proteome</keyword>
<evidence type="ECO:0000313" key="2">
    <source>
        <dbReference type="Proteomes" id="UP000245634"/>
    </source>
</evidence>
<proteinExistence type="predicted"/>
<dbReference type="Proteomes" id="UP000245634">
    <property type="component" value="Unassembled WGS sequence"/>
</dbReference>
<comment type="caution">
    <text evidence="1">The sequence shown here is derived from an EMBL/GenBank/DDBJ whole genome shotgun (WGS) entry which is preliminary data.</text>
</comment>
<dbReference type="OrthoDB" id="2384199at2"/>
<dbReference type="AlphaFoldDB" id="A0A316DAW5"/>
<gene>
    <name evidence="1" type="ORF">C7459_105207</name>
</gene>
<reference evidence="1 2" key="1">
    <citation type="submission" date="2018-05" db="EMBL/GenBank/DDBJ databases">
        <title>Genomic Encyclopedia of Type Strains, Phase IV (KMG-IV): sequencing the most valuable type-strain genomes for metagenomic binning, comparative biology and taxonomic classification.</title>
        <authorList>
            <person name="Goeker M."/>
        </authorList>
    </citation>
    <scope>NUCLEOTIDE SEQUENCE [LARGE SCALE GENOMIC DNA]</scope>
    <source>
        <strain evidence="1 2">DSM 18773</strain>
    </source>
</reference>
<protein>
    <submittedName>
        <fullName evidence="1">Uncharacterized protein</fullName>
    </submittedName>
</protein>
<accession>A0A316DAW5</accession>
<evidence type="ECO:0000313" key="1">
    <source>
        <dbReference type="EMBL" id="PWK14449.1"/>
    </source>
</evidence>
<dbReference type="RefSeq" id="WP_146200967.1">
    <property type="nucleotide sequence ID" value="NZ_QGGL01000005.1"/>
</dbReference>